<dbReference type="Pfam" id="PF13613">
    <property type="entry name" value="HTH_Tnp_4"/>
    <property type="match status" value="1"/>
</dbReference>
<proteinExistence type="predicted"/>
<dbReference type="EMBL" id="BAAASK010000001">
    <property type="protein sequence ID" value="GAA2668992.1"/>
    <property type="molecule type" value="Genomic_DNA"/>
</dbReference>
<protein>
    <recommendedName>
        <fullName evidence="1">Transposase Helix-turn-helix domain-containing protein</fullName>
    </recommendedName>
</protein>
<evidence type="ECO:0000259" key="1">
    <source>
        <dbReference type="Pfam" id="PF13613"/>
    </source>
</evidence>
<sequence length="64" mass="6922">MDFVACLCKHDTLAQIPAGFGISVGTAHAYTTAVVRLRADRAPGLLKPLREHDPDHVLLDGTLR</sequence>
<comment type="caution">
    <text evidence="2">The sequence shown here is derived from an EMBL/GenBank/DDBJ whole genome shotgun (WGS) entry which is preliminary data.</text>
</comment>
<gene>
    <name evidence="2" type="ORF">GCM10010310_06310</name>
</gene>
<organism evidence="2 3">
    <name type="scientific">Streptomyces violaceolatus</name>
    <dbReference type="NCBI Taxonomy" id="67378"/>
    <lineage>
        <taxon>Bacteria</taxon>
        <taxon>Bacillati</taxon>
        <taxon>Actinomycetota</taxon>
        <taxon>Actinomycetes</taxon>
        <taxon>Kitasatosporales</taxon>
        <taxon>Streptomycetaceae</taxon>
        <taxon>Streptomyces</taxon>
        <taxon>Streptomyces violaceoruber group</taxon>
    </lineage>
</organism>
<evidence type="ECO:0000313" key="2">
    <source>
        <dbReference type="EMBL" id="GAA2668992.1"/>
    </source>
</evidence>
<evidence type="ECO:0000313" key="3">
    <source>
        <dbReference type="Proteomes" id="UP001499989"/>
    </source>
</evidence>
<accession>A0ABN3S6Z7</accession>
<reference evidence="2 3" key="1">
    <citation type="journal article" date="2019" name="Int. J. Syst. Evol. Microbiol.">
        <title>The Global Catalogue of Microorganisms (GCM) 10K type strain sequencing project: providing services to taxonomists for standard genome sequencing and annotation.</title>
        <authorList>
            <consortium name="The Broad Institute Genomics Platform"/>
            <consortium name="The Broad Institute Genome Sequencing Center for Infectious Disease"/>
            <person name="Wu L."/>
            <person name="Ma J."/>
        </authorList>
    </citation>
    <scope>NUCLEOTIDE SEQUENCE [LARGE SCALE GENOMIC DNA]</scope>
    <source>
        <strain evidence="2 3">JCM 4531</strain>
    </source>
</reference>
<keyword evidence="3" id="KW-1185">Reference proteome</keyword>
<dbReference type="Proteomes" id="UP001499989">
    <property type="component" value="Unassembled WGS sequence"/>
</dbReference>
<name>A0ABN3S6Z7_9ACTN</name>
<dbReference type="InterPro" id="IPR027805">
    <property type="entry name" value="Transposase_HTH_dom"/>
</dbReference>
<feature type="domain" description="Transposase Helix-turn-helix" evidence="1">
    <location>
        <begin position="10"/>
        <end position="43"/>
    </location>
</feature>